<dbReference type="AlphaFoldDB" id="A0A816Z5W8"/>
<dbReference type="Proteomes" id="UP001295469">
    <property type="component" value="Chromosome A07"/>
</dbReference>
<sequence length="92" mass="10628">CKYFRLRIFFSLGDLKFRSGDLFVVFSASIEANLHDLILRWGCCYQILLFRRSLFRSRFAKVVLCCYFGFALNPSLKESIFTHPESGASKSA</sequence>
<accession>A0A816Z5W8</accession>
<proteinExistence type="predicted"/>
<dbReference type="EMBL" id="HG994361">
    <property type="protein sequence ID" value="CAF2192372.1"/>
    <property type="molecule type" value="Genomic_DNA"/>
</dbReference>
<name>A0A816Z5W8_BRANA</name>
<organism evidence="1">
    <name type="scientific">Brassica napus</name>
    <name type="common">Rape</name>
    <dbReference type="NCBI Taxonomy" id="3708"/>
    <lineage>
        <taxon>Eukaryota</taxon>
        <taxon>Viridiplantae</taxon>
        <taxon>Streptophyta</taxon>
        <taxon>Embryophyta</taxon>
        <taxon>Tracheophyta</taxon>
        <taxon>Spermatophyta</taxon>
        <taxon>Magnoliopsida</taxon>
        <taxon>eudicotyledons</taxon>
        <taxon>Gunneridae</taxon>
        <taxon>Pentapetalae</taxon>
        <taxon>rosids</taxon>
        <taxon>malvids</taxon>
        <taxon>Brassicales</taxon>
        <taxon>Brassicaceae</taxon>
        <taxon>Brassiceae</taxon>
        <taxon>Brassica</taxon>
    </lineage>
</organism>
<protein>
    <submittedName>
        <fullName evidence="1">(rape) hypothetical protein</fullName>
    </submittedName>
</protein>
<reference evidence="1" key="1">
    <citation type="submission" date="2021-01" db="EMBL/GenBank/DDBJ databases">
        <authorList>
            <consortium name="Genoscope - CEA"/>
            <person name="William W."/>
        </authorList>
    </citation>
    <scope>NUCLEOTIDE SEQUENCE</scope>
</reference>
<evidence type="ECO:0000313" key="1">
    <source>
        <dbReference type="EMBL" id="CAF2192372.1"/>
    </source>
</evidence>
<gene>
    <name evidence="1" type="ORF">DARMORV10_A07P35760.1</name>
</gene>
<feature type="non-terminal residue" evidence="1">
    <location>
        <position position="1"/>
    </location>
</feature>